<reference evidence="2" key="1">
    <citation type="submission" date="2021-02" db="EMBL/GenBank/DDBJ databases">
        <authorList>
            <person name="Dougan E. K."/>
            <person name="Rhodes N."/>
            <person name="Thang M."/>
            <person name="Chan C."/>
        </authorList>
    </citation>
    <scope>NUCLEOTIDE SEQUENCE</scope>
</reference>
<dbReference type="Proteomes" id="UP000649617">
    <property type="component" value="Unassembled WGS sequence"/>
</dbReference>
<dbReference type="AlphaFoldDB" id="A0A812JFV1"/>
<keyword evidence="3" id="KW-1185">Reference proteome</keyword>
<sequence>APQMAPQQPPVAAGGKVIGGVVMPPPMASKKAVKAVKKSTTTAAPAQSGQPAKKEGGLKMLGVEMPRLPRLPVEIPVPDLPDLNFPHVPNPLDWLR</sequence>
<accession>A0A812JFV1</accession>
<feature type="region of interest" description="Disordered" evidence="1">
    <location>
        <begin position="75"/>
        <end position="96"/>
    </location>
</feature>
<evidence type="ECO:0000313" key="2">
    <source>
        <dbReference type="EMBL" id="CAE7205332.1"/>
    </source>
</evidence>
<proteinExistence type="predicted"/>
<feature type="region of interest" description="Disordered" evidence="1">
    <location>
        <begin position="38"/>
        <end position="58"/>
    </location>
</feature>
<name>A0A812JFV1_SYMPI</name>
<dbReference type="EMBL" id="CAJNIZ010002058">
    <property type="protein sequence ID" value="CAE7205332.1"/>
    <property type="molecule type" value="Genomic_DNA"/>
</dbReference>
<protein>
    <submittedName>
        <fullName evidence="2">Uncharacterized protein</fullName>
    </submittedName>
</protein>
<evidence type="ECO:0000256" key="1">
    <source>
        <dbReference type="SAM" id="MobiDB-lite"/>
    </source>
</evidence>
<comment type="caution">
    <text evidence="2">The sequence shown here is derived from an EMBL/GenBank/DDBJ whole genome shotgun (WGS) entry which is preliminary data.</text>
</comment>
<gene>
    <name evidence="2" type="ORF">SPIL2461_LOCUS1951</name>
</gene>
<organism evidence="2 3">
    <name type="scientific">Symbiodinium pilosum</name>
    <name type="common">Dinoflagellate</name>
    <dbReference type="NCBI Taxonomy" id="2952"/>
    <lineage>
        <taxon>Eukaryota</taxon>
        <taxon>Sar</taxon>
        <taxon>Alveolata</taxon>
        <taxon>Dinophyceae</taxon>
        <taxon>Suessiales</taxon>
        <taxon>Symbiodiniaceae</taxon>
        <taxon>Symbiodinium</taxon>
    </lineage>
</organism>
<evidence type="ECO:0000313" key="3">
    <source>
        <dbReference type="Proteomes" id="UP000649617"/>
    </source>
</evidence>
<feature type="non-terminal residue" evidence="2">
    <location>
        <position position="96"/>
    </location>
</feature>